<keyword evidence="3" id="KW-1185">Reference proteome</keyword>
<evidence type="ECO:0000313" key="2">
    <source>
        <dbReference type="EMBL" id="KAF7632972.1"/>
    </source>
</evidence>
<protein>
    <submittedName>
        <fullName evidence="2">Uncharacterized protein</fullName>
    </submittedName>
</protein>
<accession>A0A8S9ZHX5</accession>
<sequence length="72" mass="8688">MFLCFSGKMDRFLRHLNSQICHLSSKMFYIFSLFIITNFAFCLDQDWDLNFACREDLKRLSRKLLDISIKIE</sequence>
<organism evidence="2 3">
    <name type="scientific">Meloidogyne graminicola</name>
    <dbReference type="NCBI Taxonomy" id="189291"/>
    <lineage>
        <taxon>Eukaryota</taxon>
        <taxon>Metazoa</taxon>
        <taxon>Ecdysozoa</taxon>
        <taxon>Nematoda</taxon>
        <taxon>Chromadorea</taxon>
        <taxon>Rhabditida</taxon>
        <taxon>Tylenchina</taxon>
        <taxon>Tylenchomorpha</taxon>
        <taxon>Tylenchoidea</taxon>
        <taxon>Meloidogynidae</taxon>
        <taxon>Meloidogyninae</taxon>
        <taxon>Meloidogyne</taxon>
    </lineage>
</organism>
<gene>
    <name evidence="2" type="ORF">Mgra_00007618</name>
</gene>
<dbReference type="Proteomes" id="UP000605970">
    <property type="component" value="Unassembled WGS sequence"/>
</dbReference>
<dbReference type="EMBL" id="JABEBT010000088">
    <property type="protein sequence ID" value="KAF7632972.1"/>
    <property type="molecule type" value="Genomic_DNA"/>
</dbReference>
<evidence type="ECO:0000313" key="3">
    <source>
        <dbReference type="Proteomes" id="UP000605970"/>
    </source>
</evidence>
<reference evidence="2" key="1">
    <citation type="journal article" date="2020" name="Ecol. Evol.">
        <title>Genome structure and content of the rice root-knot nematode (Meloidogyne graminicola).</title>
        <authorList>
            <person name="Phan N.T."/>
            <person name="Danchin E.G.J."/>
            <person name="Klopp C."/>
            <person name="Perfus-Barbeoch L."/>
            <person name="Kozlowski D.K."/>
            <person name="Koutsovoulos G.D."/>
            <person name="Lopez-Roques C."/>
            <person name="Bouchez O."/>
            <person name="Zahm M."/>
            <person name="Besnard G."/>
            <person name="Bellafiore S."/>
        </authorList>
    </citation>
    <scope>NUCLEOTIDE SEQUENCE</scope>
    <source>
        <strain evidence="2">VN-18</strain>
    </source>
</reference>
<evidence type="ECO:0000256" key="1">
    <source>
        <dbReference type="SAM" id="Phobius"/>
    </source>
</evidence>
<keyword evidence="1" id="KW-0472">Membrane</keyword>
<proteinExistence type="predicted"/>
<feature type="transmembrane region" description="Helical" evidence="1">
    <location>
        <begin position="20"/>
        <end position="41"/>
    </location>
</feature>
<comment type="caution">
    <text evidence="2">The sequence shown here is derived from an EMBL/GenBank/DDBJ whole genome shotgun (WGS) entry which is preliminary data.</text>
</comment>
<keyword evidence="1" id="KW-1133">Transmembrane helix</keyword>
<dbReference type="AlphaFoldDB" id="A0A8S9ZHX5"/>
<keyword evidence="1" id="KW-0812">Transmembrane</keyword>
<name>A0A8S9ZHX5_9BILA</name>